<dbReference type="RefSeq" id="WP_127082107.1">
    <property type="nucleotide sequence ID" value="NZ_RSCL01000008.1"/>
</dbReference>
<gene>
    <name evidence="7" type="ORF">DSM106972_036560</name>
</gene>
<evidence type="ECO:0000313" key="8">
    <source>
        <dbReference type="Proteomes" id="UP000271624"/>
    </source>
</evidence>
<dbReference type="InterPro" id="IPR009010">
    <property type="entry name" value="Asp_de-COase-like_dom_sf"/>
</dbReference>
<evidence type="ECO:0000256" key="4">
    <source>
        <dbReference type="SAM" id="Phobius"/>
    </source>
</evidence>
<dbReference type="SUPFAM" id="SSF53706">
    <property type="entry name" value="Formate dehydrogenase/DMSO reductase, domains 1-3"/>
    <property type="match status" value="1"/>
</dbReference>
<name>A0A3S1ANQ1_9CYAN</name>
<reference evidence="7" key="2">
    <citation type="journal article" date="2019" name="Genome Biol. Evol.">
        <title>Day and night: Metabolic profiles and evolutionary relationships of six axenic non-marine cyanobacteria.</title>
        <authorList>
            <person name="Will S.E."/>
            <person name="Henke P."/>
            <person name="Boedeker C."/>
            <person name="Huang S."/>
            <person name="Brinkmann H."/>
            <person name="Rohde M."/>
            <person name="Jarek M."/>
            <person name="Friedl T."/>
            <person name="Seufert S."/>
            <person name="Schumacher M."/>
            <person name="Overmann J."/>
            <person name="Neumann-Schaal M."/>
            <person name="Petersen J."/>
        </authorList>
    </citation>
    <scope>NUCLEOTIDE SEQUENCE [LARGE SCALE GENOMIC DNA]</scope>
    <source>
        <strain evidence="7">PCC 7102</strain>
    </source>
</reference>
<dbReference type="InterPro" id="IPR050123">
    <property type="entry name" value="Prok_molybdopt-oxidoreductase"/>
</dbReference>
<feature type="domain" description="Molybdopterin oxidoreductase" evidence="5">
    <location>
        <begin position="84"/>
        <end position="130"/>
    </location>
</feature>
<keyword evidence="1" id="KW-0479">Metal-binding</keyword>
<protein>
    <recommendedName>
        <fullName evidence="9">Molybdopterin dinucleotide-binding domain-containing protein</fullName>
    </recommendedName>
</protein>
<dbReference type="GO" id="GO:0046872">
    <property type="term" value="F:metal ion binding"/>
    <property type="evidence" value="ECO:0007669"/>
    <property type="project" value="UniProtKB-KW"/>
</dbReference>
<dbReference type="Gene3D" id="2.40.40.20">
    <property type="match status" value="1"/>
</dbReference>
<dbReference type="PANTHER" id="PTHR43105:SF10">
    <property type="entry name" value="NADH-QUINONE OXIDOREDUCTASE SUBUNIT G"/>
    <property type="match status" value="1"/>
</dbReference>
<evidence type="ECO:0000259" key="6">
    <source>
        <dbReference type="Pfam" id="PF01568"/>
    </source>
</evidence>
<sequence length="231" mass="26218">MLDKYSKIIRITQPFNLGRRRFLRNVSLITLGVVTAIVETLLTGRNKKAIAKLSPKRADTAIKQTRDSITDIWGKRTPYINKSQLADVVLPAAIWGEKTGTFTNADRTVHISYQAIKPPGEARADFNIFIDYARRMDFRDNAAPDAFVQIFQEDAKQYDISKGDKVEVTSRRGKVMALAQIGDIEPGLVFIPFHYGYWDKSNRMRAANELTMTVIDPVSKQPHLKYAASYY</sequence>
<feature type="transmembrane region" description="Helical" evidence="4">
    <location>
        <begin position="21"/>
        <end position="42"/>
    </location>
</feature>
<evidence type="ECO:0000256" key="1">
    <source>
        <dbReference type="ARBA" id="ARBA00022723"/>
    </source>
</evidence>
<dbReference type="Pfam" id="PF01568">
    <property type="entry name" value="Molydop_binding"/>
    <property type="match status" value="1"/>
</dbReference>
<reference evidence="7" key="1">
    <citation type="submission" date="2018-12" db="EMBL/GenBank/DDBJ databases">
        <authorList>
            <person name="Will S."/>
            <person name="Neumann-Schaal M."/>
            <person name="Henke P."/>
        </authorList>
    </citation>
    <scope>NUCLEOTIDE SEQUENCE</scope>
    <source>
        <strain evidence="7">PCC 7102</strain>
    </source>
</reference>
<evidence type="ECO:0000259" key="5">
    <source>
        <dbReference type="Pfam" id="PF00384"/>
    </source>
</evidence>
<keyword evidence="4" id="KW-1133">Transmembrane helix</keyword>
<dbReference type="InterPro" id="IPR006656">
    <property type="entry name" value="Mopterin_OxRdtase"/>
</dbReference>
<keyword evidence="8" id="KW-1185">Reference proteome</keyword>
<accession>A0A3S1ANQ1</accession>
<feature type="domain" description="Molybdopterin dinucleotide-binding" evidence="6">
    <location>
        <begin position="139"/>
        <end position="227"/>
    </location>
</feature>
<dbReference type="PANTHER" id="PTHR43105">
    <property type="entry name" value="RESPIRATORY NITRATE REDUCTASE"/>
    <property type="match status" value="1"/>
</dbReference>
<dbReference type="GO" id="GO:0016491">
    <property type="term" value="F:oxidoreductase activity"/>
    <property type="evidence" value="ECO:0007669"/>
    <property type="project" value="InterPro"/>
</dbReference>
<dbReference type="OrthoDB" id="9792592at2"/>
<dbReference type="EMBL" id="RSCL01000008">
    <property type="protein sequence ID" value="RUT05649.1"/>
    <property type="molecule type" value="Genomic_DNA"/>
</dbReference>
<dbReference type="GO" id="GO:0051536">
    <property type="term" value="F:iron-sulfur cluster binding"/>
    <property type="evidence" value="ECO:0007669"/>
    <property type="project" value="UniProtKB-KW"/>
</dbReference>
<dbReference type="SUPFAM" id="SSF50692">
    <property type="entry name" value="ADC-like"/>
    <property type="match status" value="1"/>
</dbReference>
<dbReference type="Gene3D" id="3.40.50.740">
    <property type="match status" value="1"/>
</dbReference>
<evidence type="ECO:0000256" key="3">
    <source>
        <dbReference type="ARBA" id="ARBA00023014"/>
    </source>
</evidence>
<keyword evidence="3" id="KW-0411">Iron-sulfur</keyword>
<dbReference type="GO" id="GO:0043546">
    <property type="term" value="F:molybdopterin cofactor binding"/>
    <property type="evidence" value="ECO:0007669"/>
    <property type="project" value="InterPro"/>
</dbReference>
<dbReference type="Pfam" id="PF00384">
    <property type="entry name" value="Molybdopterin"/>
    <property type="match status" value="1"/>
</dbReference>
<proteinExistence type="predicted"/>
<keyword evidence="4" id="KW-0812">Transmembrane</keyword>
<evidence type="ECO:0000256" key="2">
    <source>
        <dbReference type="ARBA" id="ARBA00023004"/>
    </source>
</evidence>
<evidence type="ECO:0000313" key="7">
    <source>
        <dbReference type="EMBL" id="RUT05649.1"/>
    </source>
</evidence>
<organism evidence="7 8">
    <name type="scientific">Dulcicalothrix desertica PCC 7102</name>
    <dbReference type="NCBI Taxonomy" id="232991"/>
    <lineage>
        <taxon>Bacteria</taxon>
        <taxon>Bacillati</taxon>
        <taxon>Cyanobacteriota</taxon>
        <taxon>Cyanophyceae</taxon>
        <taxon>Nostocales</taxon>
        <taxon>Calotrichaceae</taxon>
        <taxon>Dulcicalothrix</taxon>
    </lineage>
</organism>
<dbReference type="Proteomes" id="UP000271624">
    <property type="component" value="Unassembled WGS sequence"/>
</dbReference>
<evidence type="ECO:0008006" key="9">
    <source>
        <dbReference type="Google" id="ProtNLM"/>
    </source>
</evidence>
<dbReference type="InterPro" id="IPR006657">
    <property type="entry name" value="MoPterin_dinucl-bd_dom"/>
</dbReference>
<comment type="caution">
    <text evidence="7">The sequence shown here is derived from an EMBL/GenBank/DDBJ whole genome shotgun (WGS) entry which is preliminary data.</text>
</comment>
<keyword evidence="4" id="KW-0472">Membrane</keyword>
<keyword evidence="2" id="KW-0408">Iron</keyword>
<dbReference type="AlphaFoldDB" id="A0A3S1ANQ1"/>